<feature type="compositionally biased region" description="Basic and acidic residues" evidence="1">
    <location>
        <begin position="220"/>
        <end position="234"/>
    </location>
</feature>
<dbReference type="InterPro" id="IPR042099">
    <property type="entry name" value="ANL_N_sf"/>
</dbReference>
<dbReference type="NCBIfam" id="TIGR03089">
    <property type="entry name" value="TIGR03089 family protein"/>
    <property type="match status" value="1"/>
</dbReference>
<organism evidence="2 3">
    <name type="scientific">Nostocoides veronense</name>
    <dbReference type="NCBI Taxonomy" id="330836"/>
    <lineage>
        <taxon>Bacteria</taxon>
        <taxon>Bacillati</taxon>
        <taxon>Actinomycetota</taxon>
        <taxon>Actinomycetes</taxon>
        <taxon>Micrococcales</taxon>
        <taxon>Intrasporangiaceae</taxon>
        <taxon>Nostocoides</taxon>
    </lineage>
</organism>
<proteinExistence type="predicted"/>
<dbReference type="Proteomes" id="UP001499938">
    <property type="component" value="Unassembled WGS sequence"/>
</dbReference>
<dbReference type="RefSeq" id="WP_344082717.1">
    <property type="nucleotide sequence ID" value="NZ_BAAAPO010000021.1"/>
</dbReference>
<evidence type="ECO:0000256" key="1">
    <source>
        <dbReference type="SAM" id="MobiDB-lite"/>
    </source>
</evidence>
<accession>A0ABP4XV22</accession>
<feature type="region of interest" description="Disordered" evidence="1">
    <location>
        <begin position="215"/>
        <end position="234"/>
    </location>
</feature>
<keyword evidence="3" id="KW-1185">Reference proteome</keyword>
<name>A0ABP4XV22_9MICO</name>
<comment type="caution">
    <text evidence="2">The sequence shown here is derived from an EMBL/GenBank/DDBJ whole genome shotgun (WGS) entry which is preliminary data.</text>
</comment>
<reference evidence="3" key="1">
    <citation type="journal article" date="2019" name="Int. J. Syst. Evol. Microbiol.">
        <title>The Global Catalogue of Microorganisms (GCM) 10K type strain sequencing project: providing services to taxonomists for standard genome sequencing and annotation.</title>
        <authorList>
            <consortium name="The Broad Institute Genomics Platform"/>
            <consortium name="The Broad Institute Genome Sequencing Center for Infectious Disease"/>
            <person name="Wu L."/>
            <person name="Ma J."/>
        </authorList>
    </citation>
    <scope>NUCLEOTIDE SEQUENCE [LARGE SCALE GENOMIC DNA]</scope>
    <source>
        <strain evidence="3">JCM 15592</strain>
    </source>
</reference>
<dbReference type="EMBL" id="BAAAPO010000021">
    <property type="protein sequence ID" value="GAA1789479.1"/>
    <property type="molecule type" value="Genomic_DNA"/>
</dbReference>
<protein>
    <submittedName>
        <fullName evidence="2">TIGR03089 family protein</fullName>
    </submittedName>
</protein>
<dbReference type="Gene3D" id="3.40.50.12780">
    <property type="entry name" value="N-terminal domain of ligase-like"/>
    <property type="match status" value="1"/>
</dbReference>
<sequence length="234" mass="24635">MRVDDLLPALLRSDQARPRITCYDDVTGERIELSGKVLANWVAKAANLLIEEYDAGPGTVIRLDLPPHWRTAYWLLAALAVGATVDQTTGAPDVLVTTDPNTGPAPATIVVTLAALARSASTPLLPGAIDEAKELAGYGDRFEPWERADDDAAALITDPGPTGAPDQLTYAGLPDAPGDLPGGTRVHTTDTAPGDFLHLLLSAYAADGSLVLSRNADPQKLPDRLAAEGVTEQR</sequence>
<gene>
    <name evidence="2" type="ORF">GCM10009811_13070</name>
</gene>
<dbReference type="InterPro" id="IPR017523">
    <property type="entry name" value="Rv3268"/>
</dbReference>
<evidence type="ECO:0000313" key="3">
    <source>
        <dbReference type="Proteomes" id="UP001499938"/>
    </source>
</evidence>
<evidence type="ECO:0000313" key="2">
    <source>
        <dbReference type="EMBL" id="GAA1789479.1"/>
    </source>
</evidence>
<dbReference type="SUPFAM" id="SSF56801">
    <property type="entry name" value="Acetyl-CoA synthetase-like"/>
    <property type="match status" value="1"/>
</dbReference>